<evidence type="ECO:0000313" key="2">
    <source>
        <dbReference type="Proteomes" id="UP000077315"/>
    </source>
</evidence>
<dbReference type="GeneID" id="28992146"/>
<organism evidence="1 2">
    <name type="scientific">Phycomyces blakesleeanus (strain ATCC 8743b / DSM 1359 / FGSC 10004 / NBRC 33097 / NRRL 1555)</name>
    <dbReference type="NCBI Taxonomy" id="763407"/>
    <lineage>
        <taxon>Eukaryota</taxon>
        <taxon>Fungi</taxon>
        <taxon>Fungi incertae sedis</taxon>
        <taxon>Mucoromycota</taxon>
        <taxon>Mucoromycotina</taxon>
        <taxon>Mucoromycetes</taxon>
        <taxon>Mucorales</taxon>
        <taxon>Phycomycetaceae</taxon>
        <taxon>Phycomyces</taxon>
    </lineage>
</organism>
<dbReference type="OrthoDB" id="2289277at2759"/>
<evidence type="ECO:0008006" key="3">
    <source>
        <dbReference type="Google" id="ProtNLM"/>
    </source>
</evidence>
<dbReference type="STRING" id="763407.A0A167MV19"/>
<reference evidence="2" key="1">
    <citation type="submission" date="2015-06" db="EMBL/GenBank/DDBJ databases">
        <title>Expansion of signal transduction pathways in fungi by whole-genome duplication.</title>
        <authorList>
            <consortium name="DOE Joint Genome Institute"/>
            <person name="Corrochano L.M."/>
            <person name="Kuo A."/>
            <person name="Marcet-Houben M."/>
            <person name="Polaino S."/>
            <person name="Salamov A."/>
            <person name="Villalobos J.M."/>
            <person name="Alvarez M.I."/>
            <person name="Avalos J."/>
            <person name="Benito E.P."/>
            <person name="Benoit I."/>
            <person name="Burger G."/>
            <person name="Camino L.P."/>
            <person name="Canovas D."/>
            <person name="Cerda-Olmedo E."/>
            <person name="Cheng J.-F."/>
            <person name="Dominguez A."/>
            <person name="Elias M."/>
            <person name="Eslava A.P."/>
            <person name="Glaser F."/>
            <person name="Grimwood J."/>
            <person name="Gutierrez G."/>
            <person name="Heitman J."/>
            <person name="Henrissat B."/>
            <person name="Iturriaga E.A."/>
            <person name="Lang B.F."/>
            <person name="Lavin J.L."/>
            <person name="Lee S."/>
            <person name="Li W."/>
            <person name="Lindquist E."/>
            <person name="Lopez-Garcia S."/>
            <person name="Luque E.M."/>
            <person name="Marcos A.T."/>
            <person name="Martin J."/>
            <person name="McCluskey K."/>
            <person name="Medina H.R."/>
            <person name="Miralles-Duran A."/>
            <person name="Miyazaki A."/>
            <person name="Munoz-Torres E."/>
            <person name="Oguiza J.A."/>
            <person name="Ohm R."/>
            <person name="Olmedo M."/>
            <person name="Orejas M."/>
            <person name="Ortiz-Castellanos L."/>
            <person name="Pisabarro A.G."/>
            <person name="Rodriguez-Romero J."/>
            <person name="Ruiz-Herrera J."/>
            <person name="Ruiz-Vazquez R."/>
            <person name="Sanz C."/>
            <person name="Schackwitz W."/>
            <person name="Schmutz J."/>
            <person name="Shahriari M."/>
            <person name="Shelest E."/>
            <person name="Silva-Franco F."/>
            <person name="Soanes D."/>
            <person name="Syed K."/>
            <person name="Tagua V.G."/>
            <person name="Talbot N.J."/>
            <person name="Thon M."/>
            <person name="De vries R.P."/>
            <person name="Wiebenga A."/>
            <person name="Yadav J.S."/>
            <person name="Braun E.L."/>
            <person name="Baker S."/>
            <person name="Garre V."/>
            <person name="Horwitz B."/>
            <person name="Torres-Martinez S."/>
            <person name="Idnurm A."/>
            <person name="Herrera-Estrella A."/>
            <person name="Gabaldon T."/>
            <person name="Grigoriev I.V."/>
        </authorList>
    </citation>
    <scope>NUCLEOTIDE SEQUENCE [LARGE SCALE GENOMIC DNA]</scope>
    <source>
        <strain evidence="2">NRRL 1555(-)</strain>
    </source>
</reference>
<protein>
    <recommendedName>
        <fullName evidence="3">SWIM-type domain-containing protein</fullName>
    </recommendedName>
</protein>
<keyword evidence="2" id="KW-1185">Reference proteome</keyword>
<dbReference type="VEuPathDB" id="FungiDB:PHYBLDRAFT_144552"/>
<gene>
    <name evidence="1" type="ORF">PHYBLDRAFT_144552</name>
</gene>
<name>A0A167MV19_PHYB8</name>
<proteinExistence type="predicted"/>
<dbReference type="InParanoid" id="A0A167MV19"/>
<dbReference type="Proteomes" id="UP000077315">
    <property type="component" value="Unassembled WGS sequence"/>
</dbReference>
<dbReference type="EMBL" id="KV440979">
    <property type="protein sequence ID" value="OAD74094.1"/>
    <property type="molecule type" value="Genomic_DNA"/>
</dbReference>
<evidence type="ECO:0000313" key="1">
    <source>
        <dbReference type="EMBL" id="OAD74094.1"/>
    </source>
</evidence>
<sequence length="569" mass="65760">MNDITFDPRTSTIYRFMPMYENETEQFVFEAEEDNKSKRKVPVGALIDPNLIKVTQYLKCDHFGTKVESLKKQAVENDELHVVKCRNTMGNSIKVGCLAALVVKFFNSITVVYNWRHNNHNPLELSDISRSRLSEEAPMKRLLRLEDIKLKEMENSMSMTSIPSAMMIQYKDVHNVIVARINNSARKHYKDEISTERWIAFLQEKGYQTMFDTYNSVGPLLISWVSPWQKKFLENVEEWYLDSTHKTCKSFLDNKDCYLMSVVVYNPVTNKGVPVAFFVTSIEYNNSLKVKQIMIDYSPIEQKAIQDTFGPSVTIPNAHLETKNVWANICAALNLIMYSDNEADHNAHWQKFRLDYGMQFPVLMSYMEDALAERDYLQDTLETYFGIKSIRLSVADTERKRKVNVIAIKRANGLVEEVEPQELQAYKMYSCKSFGEGCELVYFIKFTTHLHDCSCPDSARLCKYIFLVSRVFDLPVTVRRNVVLDSAALFGLGKNDGNIISEDNIALLENQMSEDKQKANLLLMNESLERIWKQVYISSKTFEQKEVLLDLMKKVNSVVNPTNGLRKQT</sequence>
<dbReference type="AlphaFoldDB" id="A0A167MV19"/>
<accession>A0A167MV19</accession>
<dbReference type="RefSeq" id="XP_018292134.1">
    <property type="nucleotide sequence ID" value="XM_018431240.1"/>
</dbReference>